<proteinExistence type="inferred from homology"/>
<dbReference type="OrthoDB" id="2131957at2759"/>
<evidence type="ECO:0000256" key="6">
    <source>
        <dbReference type="ARBA" id="ARBA00023136"/>
    </source>
</evidence>
<organism evidence="9 10">
    <name type="scientific">Piromyces finnis</name>
    <dbReference type="NCBI Taxonomy" id="1754191"/>
    <lineage>
        <taxon>Eukaryota</taxon>
        <taxon>Fungi</taxon>
        <taxon>Fungi incertae sedis</taxon>
        <taxon>Chytridiomycota</taxon>
        <taxon>Chytridiomycota incertae sedis</taxon>
        <taxon>Neocallimastigomycetes</taxon>
        <taxon>Neocallimastigales</taxon>
        <taxon>Neocallimastigaceae</taxon>
        <taxon>Piromyces</taxon>
    </lineage>
</organism>
<gene>
    <name evidence="9" type="ORF">BCR36DRAFT_87551</name>
</gene>
<evidence type="ECO:0000256" key="2">
    <source>
        <dbReference type="ARBA" id="ARBA00022475"/>
    </source>
</evidence>
<dbReference type="HAMAP" id="MF_01521">
    <property type="entry name" value="MntP_pump"/>
    <property type="match status" value="1"/>
</dbReference>
<evidence type="ECO:0000256" key="8">
    <source>
        <dbReference type="SAM" id="Phobius"/>
    </source>
</evidence>
<keyword evidence="7" id="KW-0464">Manganese</keyword>
<feature type="transmembrane region" description="Helical" evidence="8">
    <location>
        <begin position="140"/>
        <end position="157"/>
    </location>
</feature>
<evidence type="ECO:0000256" key="1">
    <source>
        <dbReference type="ARBA" id="ARBA00022448"/>
    </source>
</evidence>
<evidence type="ECO:0000256" key="7">
    <source>
        <dbReference type="ARBA" id="ARBA00023211"/>
    </source>
</evidence>
<feature type="transmembrane region" description="Helical" evidence="8">
    <location>
        <begin position="6"/>
        <end position="26"/>
    </location>
</feature>
<name>A0A1Y1VKR9_9FUNG</name>
<protein>
    <recommendedName>
        <fullName evidence="11">Manganese efflux pump MntP</fullName>
    </recommendedName>
</protein>
<comment type="caution">
    <text evidence="9">The sequence shown here is derived from an EMBL/GenBank/DDBJ whole genome shotgun (WGS) entry which is preliminary data.</text>
</comment>
<dbReference type="PANTHER" id="PTHR35529">
    <property type="entry name" value="MANGANESE EFFLUX PUMP MNTP-RELATED"/>
    <property type="match status" value="1"/>
</dbReference>
<dbReference type="Pfam" id="PF02659">
    <property type="entry name" value="Mntp"/>
    <property type="match status" value="1"/>
</dbReference>
<dbReference type="AlphaFoldDB" id="A0A1Y1VKR9"/>
<dbReference type="EMBL" id="MCFH01000003">
    <property type="protein sequence ID" value="ORX59077.1"/>
    <property type="molecule type" value="Genomic_DNA"/>
</dbReference>
<evidence type="ECO:0000256" key="3">
    <source>
        <dbReference type="ARBA" id="ARBA00022692"/>
    </source>
</evidence>
<reference evidence="9 10" key="1">
    <citation type="submission" date="2016-08" db="EMBL/GenBank/DDBJ databases">
        <title>Genomes of anaerobic fungi encode conserved fungal cellulosomes for biomass hydrolysis.</title>
        <authorList>
            <consortium name="DOE Joint Genome Institute"/>
            <person name="Haitjema C.H."/>
            <person name="Gilmore S.P."/>
            <person name="Henske J.K."/>
            <person name="Solomon K.V."/>
            <person name="De Groot R."/>
            <person name="Kuo A."/>
            <person name="Mondo S.J."/>
            <person name="Salamov A.A."/>
            <person name="Labutti K."/>
            <person name="Zhao Z."/>
            <person name="Chiniquy J."/>
            <person name="Barry K."/>
            <person name="Brewer H.M."/>
            <person name="Purvine S.O."/>
            <person name="Wright A.T."/>
            <person name="Boxma B."/>
            <person name="Van Alen T."/>
            <person name="Hackstein J.H."/>
            <person name="Baker S.E."/>
            <person name="Grigoriev I.V."/>
            <person name="O'Malley M.A."/>
        </authorList>
    </citation>
    <scope>NUCLEOTIDE SEQUENCE [LARGE SCALE GENOMIC DNA]</scope>
    <source>
        <strain evidence="10">finn</strain>
    </source>
</reference>
<keyword evidence="1" id="KW-0813">Transport</keyword>
<dbReference type="PANTHER" id="PTHR35529:SF1">
    <property type="entry name" value="MANGANESE EFFLUX PUMP MNTP-RELATED"/>
    <property type="match status" value="1"/>
</dbReference>
<accession>A0A1Y1VKR9</accession>
<sequence length="195" mass="21267">MGVNYFETILLSIGLAMDASAVSAVNGFTEPKMKLWKILFMAFLYGAFQGFMPMIGYAAGSLVVNLFSNIIPYVALILLTYLGGKMIYDGIKGEDEENEEISNGVTIKTLLLQAVATSIDALSVGLLFSENTVLEASVQSDIIAIITFIISVGSYFVGKYFGTFLNDKAQIFGGVILILIGLKIFYDYLKNIVFN</sequence>
<keyword evidence="5" id="KW-0406">Ion transport</keyword>
<evidence type="ECO:0000313" key="10">
    <source>
        <dbReference type="Proteomes" id="UP000193719"/>
    </source>
</evidence>
<feature type="transmembrane region" description="Helical" evidence="8">
    <location>
        <begin position="169"/>
        <end position="186"/>
    </location>
</feature>
<keyword evidence="10" id="KW-1185">Reference proteome</keyword>
<feature type="transmembrane region" description="Helical" evidence="8">
    <location>
        <begin position="38"/>
        <end position="58"/>
    </location>
</feature>
<keyword evidence="3 8" id="KW-0812">Transmembrane</keyword>
<keyword evidence="4 8" id="KW-1133">Transmembrane helix</keyword>
<keyword evidence="6 8" id="KW-0472">Membrane</keyword>
<keyword evidence="2" id="KW-1003">Cell membrane</keyword>
<evidence type="ECO:0000313" key="9">
    <source>
        <dbReference type="EMBL" id="ORX59077.1"/>
    </source>
</evidence>
<evidence type="ECO:0000256" key="5">
    <source>
        <dbReference type="ARBA" id="ARBA00023065"/>
    </source>
</evidence>
<feature type="transmembrane region" description="Helical" evidence="8">
    <location>
        <begin position="70"/>
        <end position="88"/>
    </location>
</feature>
<dbReference type="InterPro" id="IPR022929">
    <property type="entry name" value="Put_MntP"/>
</dbReference>
<dbReference type="InterPro" id="IPR003810">
    <property type="entry name" value="Mntp/YtaF"/>
</dbReference>
<reference evidence="9 10" key="2">
    <citation type="submission" date="2016-08" db="EMBL/GenBank/DDBJ databases">
        <title>Pervasive Adenine N6-methylation of Active Genes in Fungi.</title>
        <authorList>
            <consortium name="DOE Joint Genome Institute"/>
            <person name="Mondo S.J."/>
            <person name="Dannebaum R.O."/>
            <person name="Kuo R.C."/>
            <person name="Labutti K."/>
            <person name="Haridas S."/>
            <person name="Kuo A."/>
            <person name="Salamov A."/>
            <person name="Ahrendt S.R."/>
            <person name="Lipzen A."/>
            <person name="Sullivan W."/>
            <person name="Andreopoulos W.B."/>
            <person name="Clum A."/>
            <person name="Lindquist E."/>
            <person name="Daum C."/>
            <person name="Ramamoorthy G.K."/>
            <person name="Gryganskyi A."/>
            <person name="Culley D."/>
            <person name="Magnuson J.K."/>
            <person name="James T.Y."/>
            <person name="O'Malley M.A."/>
            <person name="Stajich J.E."/>
            <person name="Spatafora J.W."/>
            <person name="Visel A."/>
            <person name="Grigoriev I.V."/>
        </authorList>
    </citation>
    <scope>NUCLEOTIDE SEQUENCE [LARGE SCALE GENOMIC DNA]</scope>
    <source>
        <strain evidence="10">finn</strain>
    </source>
</reference>
<evidence type="ECO:0000256" key="4">
    <source>
        <dbReference type="ARBA" id="ARBA00022989"/>
    </source>
</evidence>
<dbReference type="Proteomes" id="UP000193719">
    <property type="component" value="Unassembled WGS sequence"/>
</dbReference>
<dbReference type="GO" id="GO:0006811">
    <property type="term" value="P:monoatomic ion transport"/>
    <property type="evidence" value="ECO:0007669"/>
    <property type="project" value="UniProtKB-KW"/>
</dbReference>
<evidence type="ECO:0008006" key="11">
    <source>
        <dbReference type="Google" id="ProtNLM"/>
    </source>
</evidence>